<dbReference type="EMBL" id="JAMXFF010000085">
    <property type="protein sequence ID" value="MCT7970281.1"/>
    <property type="molecule type" value="Genomic_DNA"/>
</dbReference>
<gene>
    <name evidence="5" type="ORF">NG799_28600</name>
</gene>
<dbReference type="PANTHER" id="PTHR30349:SF41">
    <property type="entry name" value="INTEGRASE_RECOMBINASE PROTEIN MJ0367-RELATED"/>
    <property type="match status" value="1"/>
</dbReference>
<dbReference type="Gene3D" id="1.10.443.10">
    <property type="entry name" value="Intergrase catalytic core"/>
    <property type="match status" value="1"/>
</dbReference>
<evidence type="ECO:0000259" key="4">
    <source>
        <dbReference type="PROSITE" id="PS51898"/>
    </source>
</evidence>
<dbReference type="Proteomes" id="UP001525890">
    <property type="component" value="Unassembled WGS sequence"/>
</dbReference>
<feature type="domain" description="Tyr recombinase" evidence="4">
    <location>
        <begin position="7"/>
        <end position="178"/>
    </location>
</feature>
<protein>
    <submittedName>
        <fullName evidence="5">Site-specific integrase</fullName>
    </submittedName>
</protein>
<evidence type="ECO:0000313" key="6">
    <source>
        <dbReference type="Proteomes" id="UP001525890"/>
    </source>
</evidence>
<evidence type="ECO:0000256" key="3">
    <source>
        <dbReference type="ARBA" id="ARBA00023172"/>
    </source>
</evidence>
<keyword evidence="6" id="KW-1185">Reference proteome</keyword>
<dbReference type="RefSeq" id="WP_368009701.1">
    <property type="nucleotide sequence ID" value="NZ_JAMXFF010000085.1"/>
</dbReference>
<dbReference type="PANTHER" id="PTHR30349">
    <property type="entry name" value="PHAGE INTEGRASE-RELATED"/>
    <property type="match status" value="1"/>
</dbReference>
<accession>A0ABT2N3K2</accession>
<proteinExistence type="inferred from homology"/>
<dbReference type="Pfam" id="PF00589">
    <property type="entry name" value="Phage_integrase"/>
    <property type="match status" value="1"/>
</dbReference>
<dbReference type="InterPro" id="IPR011010">
    <property type="entry name" value="DNA_brk_join_enz"/>
</dbReference>
<dbReference type="InterPro" id="IPR050090">
    <property type="entry name" value="Tyrosine_recombinase_XerCD"/>
</dbReference>
<dbReference type="CDD" id="cd00796">
    <property type="entry name" value="INT_Rci_Hp1_C"/>
    <property type="match status" value="1"/>
</dbReference>
<dbReference type="InterPro" id="IPR013762">
    <property type="entry name" value="Integrase-like_cat_sf"/>
</dbReference>
<reference evidence="5 6" key="1">
    <citation type="journal article" date="2022" name="Front. Microbiol.">
        <title>High genomic differentiation and limited gene flow indicate recent cryptic speciation within the genus Laspinema (cyanobacteria).</title>
        <authorList>
            <person name="Stanojkovic A."/>
            <person name="Skoupy S."/>
            <person name="Skaloud P."/>
            <person name="Dvorak P."/>
        </authorList>
    </citation>
    <scope>NUCLEOTIDE SEQUENCE [LARGE SCALE GENOMIC DNA]</scope>
    <source>
        <strain evidence="5 6">D2a</strain>
    </source>
</reference>
<comment type="caution">
    <text evidence="5">The sequence shown here is derived from an EMBL/GenBank/DDBJ whole genome shotgun (WGS) entry which is preliminary data.</text>
</comment>
<evidence type="ECO:0000256" key="1">
    <source>
        <dbReference type="ARBA" id="ARBA00008857"/>
    </source>
</evidence>
<dbReference type="SUPFAM" id="SSF56349">
    <property type="entry name" value="DNA breaking-rejoining enzymes"/>
    <property type="match status" value="1"/>
</dbReference>
<keyword evidence="2" id="KW-0238">DNA-binding</keyword>
<evidence type="ECO:0000256" key="2">
    <source>
        <dbReference type="ARBA" id="ARBA00023125"/>
    </source>
</evidence>
<organism evidence="5 6">
    <name type="scientific">Laspinema palackyanum D2a</name>
    <dbReference type="NCBI Taxonomy" id="2953684"/>
    <lineage>
        <taxon>Bacteria</taxon>
        <taxon>Bacillati</taxon>
        <taxon>Cyanobacteriota</taxon>
        <taxon>Cyanophyceae</taxon>
        <taxon>Oscillatoriophycideae</taxon>
        <taxon>Oscillatoriales</taxon>
        <taxon>Laspinemataceae</taxon>
        <taxon>Laspinema</taxon>
        <taxon>Laspinema palackyanum</taxon>
    </lineage>
</organism>
<evidence type="ECO:0000313" key="5">
    <source>
        <dbReference type="EMBL" id="MCT7970281.1"/>
    </source>
</evidence>
<dbReference type="InterPro" id="IPR002104">
    <property type="entry name" value="Integrase_catalytic"/>
</dbReference>
<dbReference type="PROSITE" id="PS51898">
    <property type="entry name" value="TYR_RECOMBINASE"/>
    <property type="match status" value="1"/>
</dbReference>
<sequence>MKLDGNGQAKILDPDEIGALFSEGLKTDRDRALGGICLFTGCRIGEACQLKTKNISGGRVIFPKAITKGRRGTREIPISPRLQLLLDCYQCDREYLFPGRWGRGHLHPNSADRILRDAFERIGLIGASSHSFRRTALTEMHRKGIPLGTIQRISGHESLAALQRYLEVSEGELRSAVQVLNW</sequence>
<name>A0ABT2N3K2_9CYAN</name>
<keyword evidence="3" id="KW-0233">DNA recombination</keyword>
<comment type="similarity">
    <text evidence="1">Belongs to the 'phage' integrase family.</text>
</comment>